<evidence type="ECO:0000313" key="16">
    <source>
        <dbReference type="EMBL" id="GAA4345178.1"/>
    </source>
</evidence>
<dbReference type="Gene3D" id="3.40.50.970">
    <property type="match status" value="2"/>
</dbReference>
<evidence type="ECO:0000256" key="4">
    <source>
        <dbReference type="ARBA" id="ARBA00013145"/>
    </source>
</evidence>
<dbReference type="InterPro" id="IPR012846">
    <property type="entry name" value="Acetolactate_synth_lsu"/>
</dbReference>
<keyword evidence="10 11" id="KW-0100">Branched-chain amino acid biosynthesis</keyword>
<dbReference type="InterPro" id="IPR029061">
    <property type="entry name" value="THDP-binding"/>
</dbReference>
<dbReference type="EC" id="2.2.1.6" evidence="4 11"/>
<dbReference type="Pfam" id="PF02775">
    <property type="entry name" value="TPP_enzyme_C"/>
    <property type="match status" value="1"/>
</dbReference>
<reference evidence="17" key="1">
    <citation type="journal article" date="2019" name="Int. J. Syst. Evol. Microbiol.">
        <title>The Global Catalogue of Microorganisms (GCM) 10K type strain sequencing project: providing services to taxonomists for standard genome sequencing and annotation.</title>
        <authorList>
            <consortium name="The Broad Institute Genomics Platform"/>
            <consortium name="The Broad Institute Genome Sequencing Center for Infectious Disease"/>
            <person name="Wu L."/>
            <person name="Ma J."/>
        </authorList>
    </citation>
    <scope>NUCLEOTIDE SEQUENCE [LARGE SCALE GENOMIC DNA]</scope>
    <source>
        <strain evidence="17">JCM 17727</strain>
    </source>
</reference>
<keyword evidence="17" id="KW-1185">Reference proteome</keyword>
<evidence type="ECO:0000256" key="10">
    <source>
        <dbReference type="ARBA" id="ARBA00023304"/>
    </source>
</evidence>
<feature type="domain" description="Thiamine pyrophosphate enzyme central" evidence="13">
    <location>
        <begin position="195"/>
        <end position="329"/>
    </location>
</feature>
<protein>
    <recommendedName>
        <fullName evidence="4 11">Acetolactate synthase</fullName>
        <ecNumber evidence="4 11">2.2.1.6</ecNumber>
    </recommendedName>
</protein>
<keyword evidence="9 11" id="KW-0786">Thiamine pyrophosphate</keyword>
<comment type="similarity">
    <text evidence="3 11">Belongs to the TPP enzyme family.</text>
</comment>
<name>A0ABP8HV56_9GAMM</name>
<dbReference type="Pfam" id="PF00205">
    <property type="entry name" value="TPP_enzyme_M"/>
    <property type="match status" value="1"/>
</dbReference>
<dbReference type="NCBIfam" id="TIGR00118">
    <property type="entry name" value="acolac_lg"/>
    <property type="match status" value="1"/>
</dbReference>
<evidence type="ECO:0000256" key="8">
    <source>
        <dbReference type="ARBA" id="ARBA00022842"/>
    </source>
</evidence>
<gene>
    <name evidence="16" type="primary">ilvG</name>
    <name evidence="16" type="ORF">GCM10023150_05310</name>
</gene>
<dbReference type="SUPFAM" id="SSF52518">
    <property type="entry name" value="Thiamin diphosphate-binding fold (THDP-binding)"/>
    <property type="match status" value="2"/>
</dbReference>
<dbReference type="PANTHER" id="PTHR18968:SF142">
    <property type="entry name" value="ACETOLACTATE SYNTHASE"/>
    <property type="match status" value="1"/>
</dbReference>
<evidence type="ECO:0000313" key="17">
    <source>
        <dbReference type="Proteomes" id="UP001501294"/>
    </source>
</evidence>
<evidence type="ECO:0000256" key="6">
    <source>
        <dbReference type="ARBA" id="ARBA00022679"/>
    </source>
</evidence>
<keyword evidence="6 11" id="KW-0808">Transferase</keyword>
<accession>A0ABP8HV56</accession>
<comment type="pathway">
    <text evidence="2 11">Amino-acid biosynthesis; L-valine biosynthesis; L-valine from pyruvate: step 1/4.</text>
</comment>
<dbReference type="PANTHER" id="PTHR18968">
    <property type="entry name" value="THIAMINE PYROPHOSPHATE ENZYMES"/>
    <property type="match status" value="1"/>
</dbReference>
<dbReference type="EMBL" id="BAABFU010000001">
    <property type="protein sequence ID" value="GAA4345178.1"/>
    <property type="molecule type" value="Genomic_DNA"/>
</dbReference>
<feature type="compositionally biased region" description="Basic and acidic residues" evidence="12">
    <location>
        <begin position="573"/>
        <end position="584"/>
    </location>
</feature>
<evidence type="ECO:0000259" key="13">
    <source>
        <dbReference type="Pfam" id="PF00205"/>
    </source>
</evidence>
<evidence type="ECO:0000256" key="9">
    <source>
        <dbReference type="ARBA" id="ARBA00023052"/>
    </source>
</evidence>
<dbReference type="InterPro" id="IPR012000">
    <property type="entry name" value="Thiamin_PyroP_enz_cen_dom"/>
</dbReference>
<evidence type="ECO:0000256" key="1">
    <source>
        <dbReference type="ARBA" id="ARBA00004974"/>
    </source>
</evidence>
<comment type="cofactor">
    <cofactor evidence="11">
        <name>Mg(2+)</name>
        <dbReference type="ChEBI" id="CHEBI:18420"/>
    </cofactor>
    <text evidence="11">Binds 1 Mg(2+) ion per subunit.</text>
</comment>
<dbReference type="InterPro" id="IPR012001">
    <property type="entry name" value="Thiamin_PyroP_enz_TPP-bd_dom"/>
</dbReference>
<evidence type="ECO:0000256" key="7">
    <source>
        <dbReference type="ARBA" id="ARBA00022723"/>
    </source>
</evidence>
<dbReference type="SUPFAM" id="SSF52467">
    <property type="entry name" value="DHS-like NAD/FAD-binding domain"/>
    <property type="match status" value="1"/>
</dbReference>
<comment type="pathway">
    <text evidence="1 11">Amino-acid biosynthesis; L-isoleucine biosynthesis; L-isoleucine from 2-oxobutanoate: step 1/4.</text>
</comment>
<evidence type="ECO:0000259" key="14">
    <source>
        <dbReference type="Pfam" id="PF02775"/>
    </source>
</evidence>
<comment type="caution">
    <text evidence="16">The sequence shown here is derived from an EMBL/GenBank/DDBJ whole genome shotgun (WGS) entry which is preliminary data.</text>
</comment>
<dbReference type="InterPro" id="IPR029035">
    <property type="entry name" value="DHS-like_NAD/FAD-binding_dom"/>
</dbReference>
<keyword evidence="8 11" id="KW-0460">Magnesium</keyword>
<proteinExistence type="inferred from homology"/>
<feature type="domain" description="Thiamine pyrophosphate enzyme TPP-binding" evidence="14">
    <location>
        <begin position="390"/>
        <end position="538"/>
    </location>
</feature>
<comment type="catalytic activity">
    <reaction evidence="11">
        <text>2 pyruvate + H(+) = (2S)-2-acetolactate + CO2</text>
        <dbReference type="Rhea" id="RHEA:25249"/>
        <dbReference type="ChEBI" id="CHEBI:15361"/>
        <dbReference type="ChEBI" id="CHEBI:15378"/>
        <dbReference type="ChEBI" id="CHEBI:16526"/>
        <dbReference type="ChEBI" id="CHEBI:58476"/>
        <dbReference type="EC" id="2.2.1.6"/>
    </reaction>
</comment>
<dbReference type="CDD" id="cd02015">
    <property type="entry name" value="TPP_AHAS"/>
    <property type="match status" value="1"/>
</dbReference>
<dbReference type="InterPro" id="IPR000399">
    <property type="entry name" value="TPP-bd_CS"/>
</dbReference>
<dbReference type="Proteomes" id="UP001501294">
    <property type="component" value="Unassembled WGS sequence"/>
</dbReference>
<evidence type="ECO:0000256" key="3">
    <source>
        <dbReference type="ARBA" id="ARBA00007812"/>
    </source>
</evidence>
<dbReference type="RefSeq" id="WP_223577143.1">
    <property type="nucleotide sequence ID" value="NZ_BAABFU010000001.1"/>
</dbReference>
<organism evidence="16 17">
    <name type="scientific">Kangiella taiwanensis</name>
    <dbReference type="NCBI Taxonomy" id="1079179"/>
    <lineage>
        <taxon>Bacteria</taxon>
        <taxon>Pseudomonadati</taxon>
        <taxon>Pseudomonadota</taxon>
        <taxon>Gammaproteobacteria</taxon>
        <taxon>Kangiellales</taxon>
        <taxon>Kangiellaceae</taxon>
        <taxon>Kangiella</taxon>
    </lineage>
</organism>
<dbReference type="NCBIfam" id="NF006524">
    <property type="entry name" value="PRK08978.1"/>
    <property type="match status" value="1"/>
</dbReference>
<keyword evidence="5 11" id="KW-0028">Amino-acid biosynthesis</keyword>
<keyword evidence="7 11" id="KW-0479">Metal-binding</keyword>
<dbReference type="InterPro" id="IPR045229">
    <property type="entry name" value="TPP_enz"/>
</dbReference>
<evidence type="ECO:0000256" key="12">
    <source>
        <dbReference type="SAM" id="MobiDB-lite"/>
    </source>
</evidence>
<dbReference type="InterPro" id="IPR011766">
    <property type="entry name" value="TPP_enzyme_TPP-bd"/>
</dbReference>
<feature type="region of interest" description="Disordered" evidence="12">
    <location>
        <begin position="549"/>
        <end position="584"/>
    </location>
</feature>
<dbReference type="PROSITE" id="PS00187">
    <property type="entry name" value="TPP_ENZYMES"/>
    <property type="match status" value="1"/>
</dbReference>
<comment type="cofactor">
    <cofactor evidence="11">
        <name>thiamine diphosphate</name>
        <dbReference type="ChEBI" id="CHEBI:58937"/>
    </cofactor>
    <text evidence="11">Binds 1 thiamine pyrophosphate per subunit.</text>
</comment>
<evidence type="ECO:0000259" key="15">
    <source>
        <dbReference type="Pfam" id="PF02776"/>
    </source>
</evidence>
<dbReference type="InterPro" id="IPR039368">
    <property type="entry name" value="AHAS_TPP"/>
</dbReference>
<evidence type="ECO:0000256" key="11">
    <source>
        <dbReference type="RuleBase" id="RU003591"/>
    </source>
</evidence>
<evidence type="ECO:0000256" key="2">
    <source>
        <dbReference type="ARBA" id="ARBA00005025"/>
    </source>
</evidence>
<dbReference type="CDD" id="cd07035">
    <property type="entry name" value="TPP_PYR_POX_like"/>
    <property type="match status" value="1"/>
</dbReference>
<evidence type="ECO:0000256" key="5">
    <source>
        <dbReference type="ARBA" id="ARBA00022605"/>
    </source>
</evidence>
<dbReference type="Gene3D" id="3.40.50.1220">
    <property type="entry name" value="TPP-binding domain"/>
    <property type="match status" value="1"/>
</dbReference>
<feature type="domain" description="Thiamine pyrophosphate enzyme N-terminal TPP-binding" evidence="15">
    <location>
        <begin position="1"/>
        <end position="115"/>
    </location>
</feature>
<dbReference type="Pfam" id="PF02776">
    <property type="entry name" value="TPP_enzyme_N"/>
    <property type="match status" value="1"/>
</dbReference>
<sequence length="584" mass="62954">MRGADYLIKTLKDHQVDTVFGYPGGAIMPVYDALLGSGVKHVLCRHEQGAVFAADGYARSSGRLGVCIATSGPGATNLITGIANAQMDSVPLLAITGQVASNLIGTDAFQEIDTYGLSLSVVKHSYLVTRIEDLPRMLNEAIQLAQSGRPGPVLVDIAKDVQMATMPATTLAFCDDLRPKDLATTNVAMNSAALHSAAELLASSKQPLIYAGGGVGLSKASELLTALVDQFKVPTVTTLKGIGALPSSHPYNLGMLGMHGTKAANTAVQECDVLLVAGARLDDRATGDLKQFAPNAKVIHIDCDQAEISKLRLADVSLLGDMPSILTSLMNAMSHGYKHETAHQWRYRCLQNKEQLGFRYDAPFSGIYAPALLKSLSEKCQQRQAIVACDVGQHQMWVAQHMQFNSSSHHLSSGGLGAMGYGLPAALGAKFANPDRTVITVSGDGSIMMNIQELATLKRYSIAVKILLLDNQRLGMVRQWQNLFFEKRFSEVDLSDNPDFVEIAHAFGVRSTSINQSSQIDTALDEFLSSEESYLLHVSIDPDDNVWPLVPPGKSNSDYIEENPTESSSSSKIPEHKRPEEATQ</sequence>